<dbReference type="InterPro" id="IPR036890">
    <property type="entry name" value="HATPase_C_sf"/>
</dbReference>
<dbReference type="NCBIfam" id="TIGR00585">
    <property type="entry name" value="mutl"/>
    <property type="match status" value="1"/>
</dbReference>
<comment type="caution">
    <text evidence="8">The sequence shown here is derived from an EMBL/GenBank/DDBJ whole genome shotgun (WGS) entry which is preliminary data.</text>
</comment>
<evidence type="ECO:0000259" key="7">
    <source>
        <dbReference type="SMART" id="SM01340"/>
    </source>
</evidence>
<name>A0A1Y1WI50_9FUNG</name>
<feature type="region of interest" description="Disordered" evidence="6">
    <location>
        <begin position="400"/>
        <end position="511"/>
    </location>
</feature>
<keyword evidence="5" id="KW-0539">Nucleus</keyword>
<dbReference type="GO" id="GO:0016887">
    <property type="term" value="F:ATP hydrolysis activity"/>
    <property type="evidence" value="ECO:0007669"/>
    <property type="project" value="InterPro"/>
</dbReference>
<dbReference type="Proteomes" id="UP000193922">
    <property type="component" value="Unassembled WGS sequence"/>
</dbReference>
<feature type="region of interest" description="Disordered" evidence="6">
    <location>
        <begin position="334"/>
        <end position="388"/>
    </location>
</feature>
<dbReference type="RefSeq" id="XP_040746591.1">
    <property type="nucleotide sequence ID" value="XM_040886640.1"/>
</dbReference>
<dbReference type="FunFam" id="3.30.230.10:FF:000014">
    <property type="entry name" value="DNA mismatch repair protein Mlh1"/>
    <property type="match status" value="1"/>
</dbReference>
<dbReference type="GeneID" id="63803288"/>
<keyword evidence="3" id="KW-0227">DNA damage</keyword>
<dbReference type="InterPro" id="IPR020568">
    <property type="entry name" value="Ribosomal_Su5_D2-typ_SF"/>
</dbReference>
<dbReference type="Gene3D" id="3.30.230.10">
    <property type="match status" value="1"/>
</dbReference>
<evidence type="ECO:0000256" key="1">
    <source>
        <dbReference type="ARBA" id="ARBA00004123"/>
    </source>
</evidence>
<reference evidence="8 9" key="1">
    <citation type="submission" date="2016-07" db="EMBL/GenBank/DDBJ databases">
        <title>Pervasive Adenine N6-methylation of Active Genes in Fungi.</title>
        <authorList>
            <consortium name="DOE Joint Genome Institute"/>
            <person name="Mondo S.J."/>
            <person name="Dannebaum R.O."/>
            <person name="Kuo R.C."/>
            <person name="Labutti K."/>
            <person name="Haridas S."/>
            <person name="Kuo A."/>
            <person name="Salamov A."/>
            <person name="Ahrendt S.R."/>
            <person name="Lipzen A."/>
            <person name="Sullivan W."/>
            <person name="Andreopoulos W.B."/>
            <person name="Clum A."/>
            <person name="Lindquist E."/>
            <person name="Daum C."/>
            <person name="Ramamoorthy G.K."/>
            <person name="Gryganskyi A."/>
            <person name="Culley D."/>
            <person name="Magnuson J.K."/>
            <person name="James T.Y."/>
            <person name="O'Malley M.A."/>
            <person name="Stajich J.E."/>
            <person name="Spatafora J.W."/>
            <person name="Visel A."/>
            <person name="Grigoriev I.V."/>
        </authorList>
    </citation>
    <scope>NUCLEOTIDE SEQUENCE [LARGE SCALE GENOMIC DNA]</scope>
    <source>
        <strain evidence="8 9">ATCC 12442</strain>
    </source>
</reference>
<evidence type="ECO:0000313" key="8">
    <source>
        <dbReference type="EMBL" id="ORX73251.1"/>
    </source>
</evidence>
<feature type="compositionally biased region" description="Basic and acidic residues" evidence="6">
    <location>
        <begin position="337"/>
        <end position="349"/>
    </location>
</feature>
<accession>A0A1Y1WI50</accession>
<dbReference type="GO" id="GO:0140664">
    <property type="term" value="F:ATP-dependent DNA damage sensor activity"/>
    <property type="evidence" value="ECO:0007669"/>
    <property type="project" value="InterPro"/>
</dbReference>
<evidence type="ECO:0000256" key="6">
    <source>
        <dbReference type="SAM" id="MobiDB-lite"/>
    </source>
</evidence>
<proteinExistence type="inferred from homology"/>
<dbReference type="EMBL" id="MCFD01000002">
    <property type="protein sequence ID" value="ORX73251.1"/>
    <property type="molecule type" value="Genomic_DNA"/>
</dbReference>
<feature type="domain" description="DNA mismatch repair protein S5" evidence="7">
    <location>
        <begin position="214"/>
        <end position="330"/>
    </location>
</feature>
<comment type="similarity">
    <text evidence="2">Belongs to the DNA mismatch repair MutL/HexB family.</text>
</comment>
<organism evidence="8 9">
    <name type="scientific">Linderina pennispora</name>
    <dbReference type="NCBI Taxonomy" id="61395"/>
    <lineage>
        <taxon>Eukaryota</taxon>
        <taxon>Fungi</taxon>
        <taxon>Fungi incertae sedis</taxon>
        <taxon>Zoopagomycota</taxon>
        <taxon>Kickxellomycotina</taxon>
        <taxon>Kickxellomycetes</taxon>
        <taxon>Kickxellales</taxon>
        <taxon>Kickxellaceae</taxon>
        <taxon>Linderina</taxon>
    </lineage>
</organism>
<dbReference type="InterPro" id="IPR014721">
    <property type="entry name" value="Ribsml_uS5_D2-typ_fold_subgr"/>
</dbReference>
<dbReference type="FunFam" id="3.30.565.10:FF:000109">
    <property type="entry name" value="Related to MLH1-DNA mismatch repair protein"/>
    <property type="match status" value="1"/>
</dbReference>
<dbReference type="SUPFAM" id="SSF55874">
    <property type="entry name" value="ATPase domain of HSP90 chaperone/DNA topoisomerase II/histidine kinase"/>
    <property type="match status" value="1"/>
</dbReference>
<dbReference type="PROSITE" id="PS00058">
    <property type="entry name" value="DNA_MISMATCH_REPAIR_1"/>
    <property type="match status" value="1"/>
</dbReference>
<dbReference type="Gene3D" id="3.30.565.10">
    <property type="entry name" value="Histidine kinase-like ATPase, C-terminal domain"/>
    <property type="match status" value="1"/>
</dbReference>
<keyword evidence="9" id="KW-1185">Reference proteome</keyword>
<gene>
    <name evidence="8" type="ORF">DL89DRAFT_265383</name>
</gene>
<dbReference type="GO" id="GO:0030983">
    <property type="term" value="F:mismatched DNA binding"/>
    <property type="evidence" value="ECO:0007669"/>
    <property type="project" value="InterPro"/>
</dbReference>
<dbReference type="InterPro" id="IPR013507">
    <property type="entry name" value="DNA_mismatch_S5_2-like"/>
</dbReference>
<keyword evidence="4" id="KW-0234">DNA repair</keyword>
<dbReference type="OrthoDB" id="10263226at2759"/>
<dbReference type="GO" id="GO:0006298">
    <property type="term" value="P:mismatch repair"/>
    <property type="evidence" value="ECO:0007669"/>
    <property type="project" value="InterPro"/>
</dbReference>
<dbReference type="AlphaFoldDB" id="A0A1Y1WI50"/>
<evidence type="ECO:0000256" key="2">
    <source>
        <dbReference type="ARBA" id="ARBA00006082"/>
    </source>
</evidence>
<dbReference type="GO" id="GO:0005524">
    <property type="term" value="F:ATP binding"/>
    <property type="evidence" value="ECO:0007669"/>
    <property type="project" value="InterPro"/>
</dbReference>
<evidence type="ECO:0000256" key="5">
    <source>
        <dbReference type="ARBA" id="ARBA00023242"/>
    </source>
</evidence>
<dbReference type="SMART" id="SM01340">
    <property type="entry name" value="DNA_mis_repair"/>
    <property type="match status" value="1"/>
</dbReference>
<protein>
    <submittedName>
        <fullName evidence="8">DNA mismatch repair protein MutL</fullName>
    </submittedName>
</protein>
<dbReference type="GO" id="GO:0032389">
    <property type="term" value="C:MutLalpha complex"/>
    <property type="evidence" value="ECO:0007669"/>
    <property type="project" value="TreeGrafter"/>
</dbReference>
<dbReference type="Pfam" id="PF01119">
    <property type="entry name" value="DNA_mis_repair"/>
    <property type="match status" value="1"/>
</dbReference>
<dbReference type="Pfam" id="PF16413">
    <property type="entry name" value="Mlh1_C"/>
    <property type="match status" value="1"/>
</dbReference>
<dbReference type="PANTHER" id="PTHR10073:SF12">
    <property type="entry name" value="DNA MISMATCH REPAIR PROTEIN MLH1"/>
    <property type="match status" value="1"/>
</dbReference>
<dbReference type="SUPFAM" id="SSF54211">
    <property type="entry name" value="Ribosomal protein S5 domain 2-like"/>
    <property type="match status" value="1"/>
</dbReference>
<dbReference type="InterPro" id="IPR014762">
    <property type="entry name" value="DNA_mismatch_repair_CS"/>
</dbReference>
<comment type="subcellular location">
    <subcellularLocation>
        <location evidence="1">Nucleus</location>
    </subcellularLocation>
</comment>
<dbReference type="InterPro" id="IPR002099">
    <property type="entry name" value="MutL/Mlh/PMS"/>
</dbReference>
<dbReference type="InterPro" id="IPR032189">
    <property type="entry name" value="Mlh1_C"/>
</dbReference>
<dbReference type="PANTHER" id="PTHR10073">
    <property type="entry name" value="DNA MISMATCH REPAIR PROTEIN MLH, PMS, MUTL"/>
    <property type="match status" value="1"/>
</dbReference>
<dbReference type="STRING" id="61395.A0A1Y1WI50"/>
<dbReference type="CDD" id="cd16926">
    <property type="entry name" value="HATPase_MutL-MLH-PMS-like"/>
    <property type="match status" value="1"/>
</dbReference>
<evidence type="ECO:0000256" key="4">
    <source>
        <dbReference type="ARBA" id="ARBA00023204"/>
    </source>
</evidence>
<sequence length="703" mass="77575">MPLDQTGPAPIRKLDTTVINRIAAGEIINRPSNALKELIENSLDAGATSISVNVKDGGLKVLQIQDNGHGIRTEDLPLVCERFTTSKLRVYEDLQSIHTYGFRGEALASISHVSHLSIVTKQAGTDCAYRAHYIDGKLAPPKPGASADPEPCAGNPGTMLTAEDLFYNIPSRLKALKNTREEYNRIYEVASRYAIHNSGVAFTCRKIGAPKADLNTLPGATTISNIPHGLWTKRPEFSFRGYVSSATHDMSKSVMLLFINHRLVDHTPIKRALDALYSGVLPKSSKPFVYLDLQIKPEHVDVNVHPAKREVRFLHEDEIIESYAIQTTLVKGPSGELAHEASNAEDRPVSEPATTPVIPRTAASTSANALPVDPPAIGSTPRKTPVNRAVRTNYKTLSLDSFSFGNSPTIRRTPVQTRIQPDMSVSPIRSPPPKRRVLEPSPTRTNRNIETSLLSRLDRESSSASTPTSARPASATSPSPQKGAPAKQLSTEHPEPADDLTDKSYTAAQKDPRVEVRLTSILGLRRDLQRHMHPELTRIMSEHTFVGFIDDRRALIQYSTRLYMIDYCRVSYHLFYHRCLPLRQSMTLAMAAATELKPEDPEKCAQEVLDKFRDSREMLEEYFHIKISDIGTIETLPMVVPGLCTLTLINCLCILQIVYQRSGHHVCARAASAERSAKRQGRVPDDGRAPHTGSAEGLVILGA</sequence>
<feature type="compositionally biased region" description="Polar residues" evidence="6">
    <location>
        <begin position="400"/>
        <end position="419"/>
    </location>
</feature>
<feature type="compositionally biased region" description="Low complexity" evidence="6">
    <location>
        <begin position="462"/>
        <end position="480"/>
    </location>
</feature>
<evidence type="ECO:0000256" key="3">
    <source>
        <dbReference type="ARBA" id="ARBA00022763"/>
    </source>
</evidence>
<dbReference type="Pfam" id="PF13589">
    <property type="entry name" value="HATPase_c_3"/>
    <property type="match status" value="1"/>
</dbReference>
<dbReference type="InterPro" id="IPR038973">
    <property type="entry name" value="MutL/Mlh/Pms-like"/>
</dbReference>
<evidence type="ECO:0000313" key="9">
    <source>
        <dbReference type="Proteomes" id="UP000193922"/>
    </source>
</evidence>
<feature type="compositionally biased region" description="Basic and acidic residues" evidence="6">
    <location>
        <begin position="490"/>
        <end position="502"/>
    </location>
</feature>